<keyword evidence="4 12" id="KW-0547">Nucleotide-binding</keyword>
<evidence type="ECO:0000256" key="8">
    <source>
        <dbReference type="ARBA" id="ARBA00023125"/>
    </source>
</evidence>
<dbReference type="AlphaFoldDB" id="A0A388TKX7"/>
<keyword evidence="2 12" id="KW-0639">Primosome</keyword>
<dbReference type="GO" id="GO:0003677">
    <property type="term" value="F:DNA binding"/>
    <property type="evidence" value="ECO:0007669"/>
    <property type="project" value="UniProtKB-UniRule"/>
</dbReference>
<dbReference type="Gene3D" id="1.10.860.10">
    <property type="entry name" value="DNAb Helicase, Chain A"/>
    <property type="match status" value="1"/>
</dbReference>
<sequence length="482" mass="53502">MIALPQFLLYNNPPMSEERIPPQNIEAEQSLLGCLLHDSAAVVRVMDRIRPEFFYLSAHTYIFQAIQDLTTQNKAIDLVTVAENLKQKDQIDQIGGRDYLAGLDNSVISSAHAEEYAEIVERNYVLRSIIGAAQDMTLGAYQPDGDPDNIVNDAQKIIFELAQRKMRQGFVPLSVPLGNAYDNMHNASLSLDQQGIMTQFKDLDHVLGGFQNANMIVIAARPSVGKTTFAMNIAVNAALKQKAPIGIFSLEMTGEELAQRMLCTEAEVNSHKIKTNNLNEKEQIRLSKAFAQLSAAPIFLDASFEMSIVEIQAKARKLKAEHNIKLLIVDFLTMITSSDMQRGRVNSRYLEISGFARSLKALSKELNIPIIVISQLNREGERQQKSGPPGSAPGSSGRGSRLPRMSDLRESGEIEQVADVVLLIHRESYQGYLSDGAEEDKTAQIIIAKNRNGPASKTITLAFHEEYTKFDNWTNERPPDAA</sequence>
<feature type="domain" description="SF4 helicase" evidence="14">
    <location>
        <begin position="189"/>
        <end position="477"/>
    </location>
</feature>
<evidence type="ECO:0000256" key="7">
    <source>
        <dbReference type="ARBA" id="ARBA00022840"/>
    </source>
</evidence>
<dbReference type="GO" id="GO:0005829">
    <property type="term" value="C:cytosol"/>
    <property type="evidence" value="ECO:0007669"/>
    <property type="project" value="TreeGrafter"/>
</dbReference>
<evidence type="ECO:0000256" key="12">
    <source>
        <dbReference type="RuleBase" id="RU362085"/>
    </source>
</evidence>
<dbReference type="PANTHER" id="PTHR30153">
    <property type="entry name" value="REPLICATIVE DNA HELICASE DNAB"/>
    <property type="match status" value="1"/>
</dbReference>
<organism evidence="15 16">
    <name type="scientific">Candidatus Termititenax dinenymphae</name>
    <dbReference type="NCBI Taxonomy" id="2218523"/>
    <lineage>
        <taxon>Bacteria</taxon>
        <taxon>Bacillati</taxon>
        <taxon>Candidatus Margulisiibacteriota</taxon>
        <taxon>Candidatus Termititenacia</taxon>
        <taxon>Candidatus Termititenacales</taxon>
        <taxon>Candidatus Termititenacaceae</taxon>
        <taxon>Candidatus Termititenax</taxon>
    </lineage>
</organism>
<comment type="function">
    <text evidence="12">The main replicative DNA helicase, it participates in initiation and elongation during chromosome replication. Travels ahead of the DNA replisome, separating dsDNA into templates for DNA synthesis. A processive ATP-dependent 5'-3' DNA helicase it has DNA-dependent ATPase activity.</text>
</comment>
<evidence type="ECO:0000256" key="4">
    <source>
        <dbReference type="ARBA" id="ARBA00022741"/>
    </source>
</evidence>
<evidence type="ECO:0000256" key="3">
    <source>
        <dbReference type="ARBA" id="ARBA00022705"/>
    </source>
</evidence>
<dbReference type="Pfam" id="PF00772">
    <property type="entry name" value="DnaB"/>
    <property type="match status" value="1"/>
</dbReference>
<feature type="region of interest" description="Disordered" evidence="13">
    <location>
        <begin position="379"/>
        <end position="409"/>
    </location>
</feature>
<keyword evidence="5 12" id="KW-0378">Hydrolase</keyword>
<comment type="similarity">
    <text evidence="1 12">Belongs to the helicase family. DnaB subfamily.</text>
</comment>
<keyword evidence="16" id="KW-1185">Reference proteome</keyword>
<dbReference type="NCBIfam" id="TIGR00665">
    <property type="entry name" value="DnaB"/>
    <property type="match status" value="1"/>
</dbReference>
<proteinExistence type="inferred from homology"/>
<feature type="compositionally biased region" description="Low complexity" evidence="13">
    <location>
        <begin position="386"/>
        <end position="403"/>
    </location>
</feature>
<dbReference type="FunFam" id="1.10.860.10:FF:000001">
    <property type="entry name" value="Replicative DNA helicase"/>
    <property type="match status" value="1"/>
</dbReference>
<keyword evidence="7 12" id="KW-0067">ATP-binding</keyword>
<dbReference type="PANTHER" id="PTHR30153:SF2">
    <property type="entry name" value="REPLICATIVE DNA HELICASE"/>
    <property type="match status" value="1"/>
</dbReference>
<dbReference type="InterPro" id="IPR027417">
    <property type="entry name" value="P-loop_NTPase"/>
</dbReference>
<dbReference type="InterPro" id="IPR007694">
    <property type="entry name" value="DNA_helicase_DnaB-like_C"/>
</dbReference>
<dbReference type="InterPro" id="IPR007692">
    <property type="entry name" value="DNA_helicase_DnaB"/>
</dbReference>
<name>A0A388TKX7_9BACT</name>
<dbReference type="InterPro" id="IPR036185">
    <property type="entry name" value="DNA_heli_DnaB-like_N_sf"/>
</dbReference>
<dbReference type="EMBL" id="BGZP01000001">
    <property type="protein sequence ID" value="GBR77404.1"/>
    <property type="molecule type" value="Genomic_DNA"/>
</dbReference>
<comment type="caution">
    <text evidence="15">The sequence shown here is derived from an EMBL/GenBank/DDBJ whole genome shotgun (WGS) entry which is preliminary data.</text>
</comment>
<dbReference type="InterPro" id="IPR007693">
    <property type="entry name" value="DNA_helicase_DnaB-like_N"/>
</dbReference>
<reference evidence="15 16" key="1">
    <citation type="journal article" date="2019" name="ISME J.">
        <title>Genome analyses of uncultured TG2/ZB3 bacteria in 'Margulisbacteria' specifically attached to ectosymbiotic spirochetes of protists in the termite gut.</title>
        <authorList>
            <person name="Utami Y.D."/>
            <person name="Kuwahara H."/>
            <person name="Igai K."/>
            <person name="Murakami T."/>
            <person name="Sugaya K."/>
            <person name="Morikawa T."/>
            <person name="Nagura Y."/>
            <person name="Yuki M."/>
            <person name="Deevong P."/>
            <person name="Inoue T."/>
            <person name="Kihara K."/>
            <person name="Lo N."/>
            <person name="Yamada A."/>
            <person name="Ohkuma M."/>
            <person name="Hongoh Y."/>
        </authorList>
    </citation>
    <scope>NUCLEOTIDE SEQUENCE [LARGE SCALE GENOMIC DNA]</scope>
    <source>
        <strain evidence="15">RsDinE6-01</strain>
    </source>
</reference>
<protein>
    <recommendedName>
        <fullName evidence="11 12">Replicative DNA helicase</fullName>
        <ecNumber evidence="11 12">5.6.2.3</ecNumber>
    </recommendedName>
</protein>
<keyword evidence="3 12" id="KW-0235">DNA replication</keyword>
<dbReference type="GO" id="GO:0005524">
    <property type="term" value="F:ATP binding"/>
    <property type="evidence" value="ECO:0007669"/>
    <property type="project" value="UniProtKB-UniRule"/>
</dbReference>
<dbReference type="SUPFAM" id="SSF48024">
    <property type="entry name" value="N-terminal domain of DnaB helicase"/>
    <property type="match status" value="1"/>
</dbReference>
<keyword evidence="8 12" id="KW-0238">DNA-binding</keyword>
<evidence type="ECO:0000259" key="14">
    <source>
        <dbReference type="PROSITE" id="PS51199"/>
    </source>
</evidence>
<dbReference type="Pfam" id="PF03796">
    <property type="entry name" value="DnaB_C"/>
    <property type="match status" value="1"/>
</dbReference>
<dbReference type="PROSITE" id="PS51199">
    <property type="entry name" value="SF4_HELICASE"/>
    <property type="match status" value="1"/>
</dbReference>
<evidence type="ECO:0000313" key="15">
    <source>
        <dbReference type="EMBL" id="GBR77404.1"/>
    </source>
</evidence>
<dbReference type="InterPro" id="IPR003593">
    <property type="entry name" value="AAA+_ATPase"/>
</dbReference>
<dbReference type="SUPFAM" id="SSF52540">
    <property type="entry name" value="P-loop containing nucleoside triphosphate hydrolases"/>
    <property type="match status" value="1"/>
</dbReference>
<gene>
    <name evidence="15" type="primary">dnaC</name>
    <name evidence="15" type="ORF">RDn1_063</name>
</gene>
<accession>A0A388TKX7</accession>
<evidence type="ECO:0000256" key="11">
    <source>
        <dbReference type="NCBIfam" id="TIGR00665"/>
    </source>
</evidence>
<dbReference type="GO" id="GO:1990077">
    <property type="term" value="C:primosome complex"/>
    <property type="evidence" value="ECO:0007669"/>
    <property type="project" value="UniProtKB-UniRule"/>
</dbReference>
<dbReference type="Gene3D" id="3.40.50.300">
    <property type="entry name" value="P-loop containing nucleotide triphosphate hydrolases"/>
    <property type="match status" value="1"/>
</dbReference>
<evidence type="ECO:0000256" key="13">
    <source>
        <dbReference type="SAM" id="MobiDB-lite"/>
    </source>
</evidence>
<dbReference type="SMART" id="SM00382">
    <property type="entry name" value="AAA"/>
    <property type="match status" value="1"/>
</dbReference>
<dbReference type="CDD" id="cd00984">
    <property type="entry name" value="DnaB_C"/>
    <property type="match status" value="1"/>
</dbReference>
<dbReference type="GO" id="GO:0006269">
    <property type="term" value="P:DNA replication, synthesis of primer"/>
    <property type="evidence" value="ECO:0007669"/>
    <property type="project" value="UniProtKB-UniRule"/>
</dbReference>
<dbReference type="InterPro" id="IPR016136">
    <property type="entry name" value="DNA_helicase_N/primase_C"/>
</dbReference>
<comment type="catalytic activity">
    <reaction evidence="10 12">
        <text>ATP + H2O = ADP + phosphate + H(+)</text>
        <dbReference type="Rhea" id="RHEA:13065"/>
        <dbReference type="ChEBI" id="CHEBI:15377"/>
        <dbReference type="ChEBI" id="CHEBI:15378"/>
        <dbReference type="ChEBI" id="CHEBI:30616"/>
        <dbReference type="ChEBI" id="CHEBI:43474"/>
        <dbReference type="ChEBI" id="CHEBI:456216"/>
        <dbReference type="EC" id="5.6.2.3"/>
    </reaction>
</comment>
<evidence type="ECO:0000256" key="5">
    <source>
        <dbReference type="ARBA" id="ARBA00022801"/>
    </source>
</evidence>
<evidence type="ECO:0000256" key="6">
    <source>
        <dbReference type="ARBA" id="ARBA00022806"/>
    </source>
</evidence>
<dbReference type="EC" id="5.6.2.3" evidence="11 12"/>
<keyword evidence="6 12" id="KW-0347">Helicase</keyword>
<dbReference type="GO" id="GO:0043139">
    <property type="term" value="F:5'-3' DNA helicase activity"/>
    <property type="evidence" value="ECO:0007669"/>
    <property type="project" value="UniProtKB-EC"/>
</dbReference>
<evidence type="ECO:0000256" key="9">
    <source>
        <dbReference type="ARBA" id="ARBA00023235"/>
    </source>
</evidence>
<evidence type="ECO:0000313" key="16">
    <source>
        <dbReference type="Proteomes" id="UP000282196"/>
    </source>
</evidence>
<keyword evidence="9" id="KW-0413">Isomerase</keyword>
<evidence type="ECO:0000256" key="2">
    <source>
        <dbReference type="ARBA" id="ARBA00022515"/>
    </source>
</evidence>
<evidence type="ECO:0000256" key="10">
    <source>
        <dbReference type="ARBA" id="ARBA00048954"/>
    </source>
</evidence>
<dbReference type="GO" id="GO:0016887">
    <property type="term" value="F:ATP hydrolysis activity"/>
    <property type="evidence" value="ECO:0007669"/>
    <property type="project" value="RHEA"/>
</dbReference>
<evidence type="ECO:0000256" key="1">
    <source>
        <dbReference type="ARBA" id="ARBA00008428"/>
    </source>
</evidence>
<dbReference type="Proteomes" id="UP000282196">
    <property type="component" value="Unassembled WGS sequence"/>
</dbReference>